<evidence type="ECO:0000313" key="3">
    <source>
        <dbReference type="Proteomes" id="UP000188219"/>
    </source>
</evidence>
<reference evidence="2" key="1">
    <citation type="submission" date="2017-02" db="EMBL/GenBank/DDBJ databases">
        <title>Genome of Microbulbifer agarilyticus GP101.</title>
        <authorList>
            <person name="Jung J."/>
            <person name="Bae S.S."/>
            <person name="Baek K."/>
        </authorList>
    </citation>
    <scope>NUCLEOTIDE SEQUENCE [LARGE SCALE GENOMIC DNA]</scope>
    <source>
        <strain evidence="2">GP101</strain>
    </source>
</reference>
<keyword evidence="3" id="KW-1185">Reference proteome</keyword>
<protein>
    <submittedName>
        <fullName evidence="2">Uncharacterized protein</fullName>
    </submittedName>
</protein>
<dbReference type="EMBL" id="CP019650">
    <property type="protein sequence ID" value="AQQ68267.1"/>
    <property type="molecule type" value="Genomic_DNA"/>
</dbReference>
<dbReference type="Proteomes" id="UP000188219">
    <property type="component" value="Chromosome"/>
</dbReference>
<feature type="transmembrane region" description="Helical" evidence="1">
    <location>
        <begin position="6"/>
        <end position="23"/>
    </location>
</feature>
<dbReference type="AlphaFoldDB" id="A0A1Q2M7J3"/>
<evidence type="ECO:0000256" key="1">
    <source>
        <dbReference type="SAM" id="Phobius"/>
    </source>
</evidence>
<name>A0A1Q2M7J3_9GAMM</name>
<keyword evidence="1" id="KW-0472">Membrane</keyword>
<gene>
    <name evidence="2" type="ORF">Mag101_11905</name>
</gene>
<keyword evidence="1" id="KW-0812">Transmembrane</keyword>
<dbReference type="RefSeq" id="WP_077405209.1">
    <property type="nucleotide sequence ID" value="NZ_CP019650.1"/>
</dbReference>
<dbReference type="OrthoDB" id="5738379at2"/>
<accession>A0A1Q2M7J3</accession>
<proteinExistence type="predicted"/>
<dbReference type="KEGG" id="maga:Mag101_11905"/>
<evidence type="ECO:0000313" key="2">
    <source>
        <dbReference type="EMBL" id="AQQ68267.1"/>
    </source>
</evidence>
<organism evidence="2 3">
    <name type="scientific">Microbulbifer agarilyticus</name>
    <dbReference type="NCBI Taxonomy" id="260552"/>
    <lineage>
        <taxon>Bacteria</taxon>
        <taxon>Pseudomonadati</taxon>
        <taxon>Pseudomonadota</taxon>
        <taxon>Gammaproteobacteria</taxon>
        <taxon>Cellvibrionales</taxon>
        <taxon>Microbulbiferaceae</taxon>
        <taxon>Microbulbifer</taxon>
    </lineage>
</organism>
<keyword evidence="1" id="KW-1133">Transmembrane helix</keyword>
<sequence>MKVKISIFIAGMIMGLAVSYFFVSKQWAVHHDVASLTDRGKAMVAIADLLSESARDHESTIASQLEGYVCDEYRRQKSISSGAIDLDSYGLSDRGKVEGMKSSTRYVLQAEAYNSKLVERCGQSL</sequence>